<accession>A0ACC2HDQ7</accession>
<organism evidence="1 2">
    <name type="scientific">Dallia pectoralis</name>
    <name type="common">Alaska blackfish</name>
    <dbReference type="NCBI Taxonomy" id="75939"/>
    <lineage>
        <taxon>Eukaryota</taxon>
        <taxon>Metazoa</taxon>
        <taxon>Chordata</taxon>
        <taxon>Craniata</taxon>
        <taxon>Vertebrata</taxon>
        <taxon>Euteleostomi</taxon>
        <taxon>Actinopterygii</taxon>
        <taxon>Neopterygii</taxon>
        <taxon>Teleostei</taxon>
        <taxon>Protacanthopterygii</taxon>
        <taxon>Esociformes</taxon>
        <taxon>Umbridae</taxon>
        <taxon>Dallia</taxon>
    </lineage>
</organism>
<comment type="caution">
    <text evidence="1">The sequence shown here is derived from an EMBL/GenBank/DDBJ whole genome shotgun (WGS) entry which is preliminary data.</text>
</comment>
<name>A0ACC2HDQ7_DALPE</name>
<evidence type="ECO:0000313" key="1">
    <source>
        <dbReference type="EMBL" id="KAJ8014139.1"/>
    </source>
</evidence>
<proteinExistence type="predicted"/>
<protein>
    <submittedName>
        <fullName evidence="1">Uncharacterized protein</fullName>
    </submittedName>
</protein>
<sequence length="79" mass="8806">MRRTRPRKSGHDGTGWKWKGGCLLKKTDATFPETRGVYLSAAPRNEQVGPPQGALFRAQPRQPPAQTPLNLVLPLQNCR</sequence>
<evidence type="ECO:0000313" key="2">
    <source>
        <dbReference type="Proteomes" id="UP001157502"/>
    </source>
</evidence>
<gene>
    <name evidence="1" type="ORF">DPEC_G00037150</name>
</gene>
<reference evidence="1" key="1">
    <citation type="submission" date="2021-05" db="EMBL/GenBank/DDBJ databases">
        <authorList>
            <person name="Pan Q."/>
            <person name="Jouanno E."/>
            <person name="Zahm M."/>
            <person name="Klopp C."/>
            <person name="Cabau C."/>
            <person name="Louis A."/>
            <person name="Berthelot C."/>
            <person name="Parey E."/>
            <person name="Roest Crollius H."/>
            <person name="Montfort J."/>
            <person name="Robinson-Rechavi M."/>
            <person name="Bouchez O."/>
            <person name="Lampietro C."/>
            <person name="Lopez Roques C."/>
            <person name="Donnadieu C."/>
            <person name="Postlethwait J."/>
            <person name="Bobe J."/>
            <person name="Dillon D."/>
            <person name="Chandos A."/>
            <person name="von Hippel F."/>
            <person name="Guiguen Y."/>
        </authorList>
    </citation>
    <scope>NUCLEOTIDE SEQUENCE</scope>
    <source>
        <strain evidence="1">YG-Jan2019</strain>
    </source>
</reference>
<dbReference type="EMBL" id="CM055730">
    <property type="protein sequence ID" value="KAJ8014139.1"/>
    <property type="molecule type" value="Genomic_DNA"/>
</dbReference>
<dbReference type="Proteomes" id="UP001157502">
    <property type="component" value="Chromosome 3"/>
</dbReference>
<keyword evidence="2" id="KW-1185">Reference proteome</keyword>